<gene>
    <name evidence="2" type="ORF">FHS31_001760</name>
</gene>
<evidence type="ECO:0008006" key="4">
    <source>
        <dbReference type="Google" id="ProtNLM"/>
    </source>
</evidence>
<keyword evidence="3" id="KW-1185">Reference proteome</keyword>
<dbReference type="EMBL" id="JAAOZC010000003">
    <property type="protein sequence ID" value="NIJ08150.1"/>
    <property type="molecule type" value="Genomic_DNA"/>
</dbReference>
<organism evidence="2 3">
    <name type="scientific">Sphingomonas vulcanisoli</name>
    <dbReference type="NCBI Taxonomy" id="1658060"/>
    <lineage>
        <taxon>Bacteria</taxon>
        <taxon>Pseudomonadati</taxon>
        <taxon>Pseudomonadota</taxon>
        <taxon>Alphaproteobacteria</taxon>
        <taxon>Sphingomonadales</taxon>
        <taxon>Sphingomonadaceae</taxon>
        <taxon>Sphingomonas</taxon>
    </lineage>
</organism>
<evidence type="ECO:0000256" key="1">
    <source>
        <dbReference type="SAM" id="Phobius"/>
    </source>
</evidence>
<proteinExistence type="predicted"/>
<dbReference type="RefSeq" id="WP_167072966.1">
    <property type="nucleotide sequence ID" value="NZ_JAAOZC010000003.1"/>
</dbReference>
<dbReference type="InterPro" id="IPR036465">
    <property type="entry name" value="vWFA_dom_sf"/>
</dbReference>
<keyword evidence="1" id="KW-0472">Membrane</keyword>
<reference evidence="2 3" key="1">
    <citation type="submission" date="2020-03" db="EMBL/GenBank/DDBJ databases">
        <title>Genomic Encyclopedia of Type Strains, Phase III (KMG-III): the genomes of soil and plant-associated and newly described type strains.</title>
        <authorList>
            <person name="Whitman W."/>
        </authorList>
    </citation>
    <scope>NUCLEOTIDE SEQUENCE [LARGE SCALE GENOMIC DNA]</scope>
    <source>
        <strain evidence="2 3">CECT 8804</strain>
    </source>
</reference>
<dbReference type="Gene3D" id="3.40.50.410">
    <property type="entry name" value="von Willebrand factor, type A domain"/>
    <property type="match status" value="1"/>
</dbReference>
<evidence type="ECO:0000313" key="3">
    <source>
        <dbReference type="Proteomes" id="UP000727456"/>
    </source>
</evidence>
<sequence length="441" mass="46603">MRFFERIIRPFGALFRRICRDQRGNVLLLIGLATPILVTITGFATDYAYASYLKRTLDKSIDAAVIASTSQTAAASGAGYGDLSWLQSYGVAVFQGNARKLGLNITPTLTVVPNASGGVVSSGSYSYAMPTYFSSIFGLPTIVVSGQASATANPTTYINYYIMVDISQSMGVAATQADMTALYNRTVANGNAGCVFGCHVAQGGDKYSNEYLAHNISPRINLRIDAAISAIQTIINDAKNASGQARNIKIGIYTVSADPTTGQKITKISDPTADYATLTTLVGNITLGNNNSGGTGDTDFPNELSAFNSYIPTNGSGALAASPKNYVFIITDAAGDVPGSCYTGHCMSVFSPDNCTSLKAKATVGTIYTTYLPIYNKNDQTQGYEAAYAALIDPIVSQFAPNMQSCATNASYYYQATDGPALNAAMQKLFASTLNTARLTQ</sequence>
<keyword evidence="1" id="KW-1133">Transmembrane helix</keyword>
<dbReference type="Proteomes" id="UP000727456">
    <property type="component" value="Unassembled WGS sequence"/>
</dbReference>
<accession>A0ABX0TUK3</accession>
<comment type="caution">
    <text evidence="2">The sequence shown here is derived from an EMBL/GenBank/DDBJ whole genome shotgun (WGS) entry which is preliminary data.</text>
</comment>
<protein>
    <recommendedName>
        <fullName evidence="4">Flp pilus-assembly TadG-like N-terminal domain-containing protein</fullName>
    </recommendedName>
</protein>
<name>A0ABX0TUK3_9SPHN</name>
<feature type="transmembrane region" description="Helical" evidence="1">
    <location>
        <begin position="26"/>
        <end position="50"/>
    </location>
</feature>
<evidence type="ECO:0000313" key="2">
    <source>
        <dbReference type="EMBL" id="NIJ08150.1"/>
    </source>
</evidence>
<keyword evidence="1" id="KW-0812">Transmembrane</keyword>